<evidence type="ECO:0000313" key="3">
    <source>
        <dbReference type="Proteomes" id="UP001497623"/>
    </source>
</evidence>
<organism evidence="2 3">
    <name type="scientific">Meganyctiphanes norvegica</name>
    <name type="common">Northern krill</name>
    <name type="synonym">Thysanopoda norvegica</name>
    <dbReference type="NCBI Taxonomy" id="48144"/>
    <lineage>
        <taxon>Eukaryota</taxon>
        <taxon>Metazoa</taxon>
        <taxon>Ecdysozoa</taxon>
        <taxon>Arthropoda</taxon>
        <taxon>Crustacea</taxon>
        <taxon>Multicrustacea</taxon>
        <taxon>Malacostraca</taxon>
        <taxon>Eumalacostraca</taxon>
        <taxon>Eucarida</taxon>
        <taxon>Euphausiacea</taxon>
        <taxon>Euphausiidae</taxon>
        <taxon>Meganyctiphanes</taxon>
    </lineage>
</organism>
<comment type="caution">
    <text evidence="2">The sequence shown here is derived from an EMBL/GenBank/DDBJ whole genome shotgun (WGS) entry which is preliminary data.</text>
</comment>
<keyword evidence="1" id="KW-0732">Signal</keyword>
<proteinExistence type="predicted"/>
<accession>A0AAV2R506</accession>
<name>A0AAV2R506_MEGNR</name>
<dbReference type="AlphaFoldDB" id="A0AAV2R506"/>
<dbReference type="Proteomes" id="UP001497623">
    <property type="component" value="Unassembled WGS sequence"/>
</dbReference>
<dbReference type="EMBL" id="CAXKWB010015380">
    <property type="protein sequence ID" value="CAL4113585.1"/>
    <property type="molecule type" value="Genomic_DNA"/>
</dbReference>
<gene>
    <name evidence="2" type="ORF">MNOR_LOCUS20153</name>
</gene>
<protein>
    <submittedName>
        <fullName evidence="2">Uncharacterized protein</fullName>
    </submittedName>
</protein>
<feature type="non-terminal residue" evidence="2">
    <location>
        <position position="560"/>
    </location>
</feature>
<feature type="signal peptide" evidence="1">
    <location>
        <begin position="1"/>
        <end position="22"/>
    </location>
</feature>
<reference evidence="2 3" key="1">
    <citation type="submission" date="2024-05" db="EMBL/GenBank/DDBJ databases">
        <authorList>
            <person name="Wallberg A."/>
        </authorList>
    </citation>
    <scope>NUCLEOTIDE SEQUENCE [LARGE SCALE GENOMIC DNA]</scope>
</reference>
<keyword evidence="3" id="KW-1185">Reference proteome</keyword>
<evidence type="ECO:0000313" key="2">
    <source>
        <dbReference type="EMBL" id="CAL4113585.1"/>
    </source>
</evidence>
<evidence type="ECO:0000256" key="1">
    <source>
        <dbReference type="SAM" id="SignalP"/>
    </source>
</evidence>
<sequence>MEHRSKIATFLLLSIFCYLSSYLQKPNISIDYGVPLSLYPQNESFNNLDSLPLNGKYVNQRIASTLKKTNEPRPMFVISDLFIDKSYKEWDITYSNGLCDEALQNSSYHGVYFQISPTIPISCCINKAKYIPYKLVPLVHRESFFRPFKSYKKTIKTNKVTLLFEERFPENVYSNCSSENYQSLENIIRLNKNNCSKNYQHSFKQPKCILQTTNRIFQTSGTKNMITDQIINIFYTINDTTIHSVKYADFWGDSKLHSISKAKIPNYVYVSCIDPSKLHQVTQHSAISKAKTPNNANTSCIDPPKAISKGKTPNYANASGTDPAKLPQIMQHSAISKAKTQNYEYDLFTYPSKLPQVMQHSAKSPGNRIQLSRLVLAISFALLGAAFSTKAPSFNISPKDINRLKVIYTLNTAGQLALLTVYQCYKRGDTSKNIKDHLIKDFGITEYQFRNKFDNRTMVSAIEDTPPSGEAYDMSTLVKSLRVLSIYYDPRGNERKWRDKKGLEYACQELANIRNEVIHSVVGLDESSMKNKINQIKSSIKEIFVRLEVRFPSEARDISK</sequence>
<feature type="chain" id="PRO_5043494982" evidence="1">
    <location>
        <begin position="23"/>
        <end position="560"/>
    </location>
</feature>